<comment type="caution">
    <text evidence="1">The sequence shown here is derived from an EMBL/GenBank/DDBJ whole genome shotgun (WGS) entry which is preliminary data.</text>
</comment>
<evidence type="ECO:0000313" key="2">
    <source>
        <dbReference type="Proteomes" id="UP000572907"/>
    </source>
</evidence>
<proteinExistence type="predicted"/>
<name>A0A7W5F1Z8_9ACTN</name>
<dbReference type="EMBL" id="JACHXE010000003">
    <property type="protein sequence ID" value="MBB3077086.1"/>
    <property type="molecule type" value="Genomic_DNA"/>
</dbReference>
<keyword evidence="2" id="KW-1185">Reference proteome</keyword>
<organism evidence="1 2">
    <name type="scientific">Streptomyces violarus</name>
    <dbReference type="NCBI Taxonomy" id="67380"/>
    <lineage>
        <taxon>Bacteria</taxon>
        <taxon>Bacillati</taxon>
        <taxon>Actinomycetota</taxon>
        <taxon>Actinomycetes</taxon>
        <taxon>Kitasatosporales</taxon>
        <taxon>Streptomycetaceae</taxon>
        <taxon>Streptomyces</taxon>
    </lineage>
</organism>
<reference evidence="1 2" key="1">
    <citation type="submission" date="2020-08" db="EMBL/GenBank/DDBJ databases">
        <title>Genomic Encyclopedia of Type Strains, Phase III (KMG-III): the genomes of soil and plant-associated and newly described type strains.</title>
        <authorList>
            <person name="Whitman W."/>
        </authorList>
    </citation>
    <scope>NUCLEOTIDE SEQUENCE [LARGE SCALE GENOMIC DNA]</scope>
    <source>
        <strain evidence="1 2">CECT 3237</strain>
    </source>
</reference>
<gene>
    <name evidence="1" type="ORF">FHS41_003574</name>
</gene>
<dbReference type="Pfam" id="PF11188">
    <property type="entry name" value="DUF2975"/>
    <property type="match status" value="1"/>
</dbReference>
<evidence type="ECO:0000313" key="1">
    <source>
        <dbReference type="EMBL" id="MBB3077086.1"/>
    </source>
</evidence>
<dbReference type="AlphaFoldDB" id="A0A7W5F1Z8"/>
<sequence>MVLLLCGVVVAVLGVALVVLVLRMLLAQAVARDIEAARMRAEWEEVI</sequence>
<dbReference type="InterPro" id="IPR021354">
    <property type="entry name" value="DUF2975"/>
</dbReference>
<dbReference type="Proteomes" id="UP000572907">
    <property type="component" value="Unassembled WGS sequence"/>
</dbReference>
<accession>A0A7W5F1Z8</accession>
<protein>
    <submittedName>
        <fullName evidence="1">Na+-transporting methylmalonyl-CoA/oxaloacetate decarboxylase gamma subunit</fullName>
    </submittedName>
</protein>